<dbReference type="InterPro" id="IPR012292">
    <property type="entry name" value="Globin/Proto"/>
</dbReference>
<dbReference type="CDD" id="cd01068">
    <property type="entry name" value="globin_sensor"/>
    <property type="match status" value="1"/>
</dbReference>
<dbReference type="SMART" id="SM00283">
    <property type="entry name" value="MA"/>
    <property type="match status" value="1"/>
</dbReference>
<keyword evidence="7" id="KW-1185">Reference proteome</keyword>
<feature type="coiled-coil region" evidence="4">
    <location>
        <begin position="170"/>
        <end position="197"/>
    </location>
</feature>
<dbReference type="Gene3D" id="1.10.287.950">
    <property type="entry name" value="Methyl-accepting chemotaxis protein"/>
    <property type="match status" value="1"/>
</dbReference>
<dbReference type="SUPFAM" id="SSF46458">
    <property type="entry name" value="Globin-like"/>
    <property type="match status" value="1"/>
</dbReference>
<evidence type="ECO:0000313" key="6">
    <source>
        <dbReference type="EMBL" id="PWI25659.1"/>
    </source>
</evidence>
<dbReference type="GO" id="GO:0007165">
    <property type="term" value="P:signal transduction"/>
    <property type="evidence" value="ECO:0007669"/>
    <property type="project" value="UniProtKB-KW"/>
</dbReference>
<organism evidence="6 7">
    <name type="scientific">Kurthia sibirica</name>
    <dbReference type="NCBI Taxonomy" id="202750"/>
    <lineage>
        <taxon>Bacteria</taxon>
        <taxon>Bacillati</taxon>
        <taxon>Bacillota</taxon>
        <taxon>Bacilli</taxon>
        <taxon>Bacillales</taxon>
        <taxon>Caryophanaceae</taxon>
        <taxon>Kurthia</taxon>
    </lineage>
</organism>
<evidence type="ECO:0000256" key="2">
    <source>
        <dbReference type="ARBA" id="ARBA00029447"/>
    </source>
</evidence>
<dbReference type="GO" id="GO:0004888">
    <property type="term" value="F:transmembrane signaling receptor activity"/>
    <property type="evidence" value="ECO:0007669"/>
    <property type="project" value="InterPro"/>
</dbReference>
<dbReference type="InterPro" id="IPR004089">
    <property type="entry name" value="MCPsignal_dom"/>
</dbReference>
<dbReference type="Gene3D" id="1.10.490.10">
    <property type="entry name" value="Globins"/>
    <property type="match status" value="1"/>
</dbReference>
<dbReference type="InterPro" id="IPR044398">
    <property type="entry name" value="Globin-sensor_dom"/>
</dbReference>
<gene>
    <name evidence="6" type="ORF">DEX24_07055</name>
</gene>
<dbReference type="SUPFAM" id="SSF58104">
    <property type="entry name" value="Methyl-accepting chemotaxis protein (MCP) signaling domain"/>
    <property type="match status" value="1"/>
</dbReference>
<dbReference type="PRINTS" id="PR00260">
    <property type="entry name" value="CHEMTRNSDUCR"/>
</dbReference>
<dbReference type="EMBL" id="QFVR01000007">
    <property type="protein sequence ID" value="PWI25659.1"/>
    <property type="molecule type" value="Genomic_DNA"/>
</dbReference>
<dbReference type="Pfam" id="PF00015">
    <property type="entry name" value="MCPsignal"/>
    <property type="match status" value="1"/>
</dbReference>
<evidence type="ECO:0000256" key="1">
    <source>
        <dbReference type="ARBA" id="ARBA00023224"/>
    </source>
</evidence>
<dbReference type="InterPro" id="IPR004090">
    <property type="entry name" value="Chemotax_Me-accpt_rcpt"/>
</dbReference>
<keyword evidence="4" id="KW-0175">Coiled coil</keyword>
<dbReference type="RefSeq" id="WP_109305713.1">
    <property type="nucleotide sequence ID" value="NZ_BJUF01000104.1"/>
</dbReference>
<proteinExistence type="inferred from homology"/>
<dbReference type="PANTHER" id="PTHR32089:SF118">
    <property type="entry name" value="HEME-BASED AEROTACTIC TRANSDUCER HEMAT"/>
    <property type="match status" value="1"/>
</dbReference>
<dbReference type="GO" id="GO:0016020">
    <property type="term" value="C:membrane"/>
    <property type="evidence" value="ECO:0007669"/>
    <property type="project" value="InterPro"/>
</dbReference>
<dbReference type="PANTHER" id="PTHR32089">
    <property type="entry name" value="METHYL-ACCEPTING CHEMOTAXIS PROTEIN MCPB"/>
    <property type="match status" value="1"/>
</dbReference>
<comment type="caution">
    <text evidence="6">The sequence shown here is derived from an EMBL/GenBank/DDBJ whole genome shotgun (WGS) entry which is preliminary data.</text>
</comment>
<dbReference type="InterPro" id="IPR009050">
    <property type="entry name" value="Globin-like_sf"/>
</dbReference>
<comment type="similarity">
    <text evidence="2">Belongs to the methyl-accepting chemotaxis (MCP) protein family.</text>
</comment>
<dbReference type="AlphaFoldDB" id="A0A2U3AMA8"/>
<dbReference type="GO" id="GO:0020037">
    <property type="term" value="F:heme binding"/>
    <property type="evidence" value="ECO:0007669"/>
    <property type="project" value="InterPro"/>
</dbReference>
<dbReference type="Pfam" id="PF11563">
    <property type="entry name" value="Protoglobin"/>
    <property type="match status" value="1"/>
</dbReference>
<name>A0A2U3AMA8_9BACL</name>
<dbReference type="GO" id="GO:0006935">
    <property type="term" value="P:chemotaxis"/>
    <property type="evidence" value="ECO:0007669"/>
    <property type="project" value="InterPro"/>
</dbReference>
<dbReference type="InterPro" id="IPR039379">
    <property type="entry name" value="Protoglobin_sensor_dom"/>
</dbReference>
<protein>
    <submittedName>
        <fullName evidence="6">Methyl-accepting chemotaxis protein</fullName>
    </submittedName>
</protein>
<evidence type="ECO:0000256" key="4">
    <source>
        <dbReference type="SAM" id="Coils"/>
    </source>
</evidence>
<dbReference type="PROSITE" id="PS50111">
    <property type="entry name" value="CHEMOTAXIS_TRANSDUC_2"/>
    <property type="match status" value="1"/>
</dbReference>
<evidence type="ECO:0000259" key="5">
    <source>
        <dbReference type="PROSITE" id="PS50111"/>
    </source>
</evidence>
<accession>A0A2U3AMA8</accession>
<dbReference type="GO" id="GO:0019825">
    <property type="term" value="F:oxygen binding"/>
    <property type="evidence" value="ECO:0007669"/>
    <property type="project" value="InterPro"/>
</dbReference>
<evidence type="ECO:0000256" key="3">
    <source>
        <dbReference type="PROSITE-ProRule" id="PRU00284"/>
    </source>
</evidence>
<keyword evidence="1 3" id="KW-0807">Transducer</keyword>
<reference evidence="6 7" key="1">
    <citation type="submission" date="2018-05" db="EMBL/GenBank/DDBJ databases">
        <title>Kurthia sibirica genome sequence.</title>
        <authorList>
            <person name="Maclea K.S."/>
            <person name="Goen A.E."/>
        </authorList>
    </citation>
    <scope>NUCLEOTIDE SEQUENCE [LARGE SCALE GENOMIC DNA]</scope>
    <source>
        <strain evidence="6 7">ATCC 49154</strain>
    </source>
</reference>
<dbReference type="CDD" id="cd11386">
    <property type="entry name" value="MCP_signal"/>
    <property type="match status" value="1"/>
</dbReference>
<dbReference type="Proteomes" id="UP000245938">
    <property type="component" value="Unassembled WGS sequence"/>
</dbReference>
<sequence length="434" mass="48493">MIWNRKKNNESTTFFNVDDHVKQVSINLPRNSALEKQLELLKLTCEDLAIIHQLQPLAADAVDNMVTGFYEAISLAPELTQIISKHSHIDKLKVTLTQHIFEMFTGTINTDYIKQRKVIAFVHVKIGLSSKWYLASFQSLINSFIDFIDTLDMSRADASRAIKAFTKLINFEQQIVIEAYDNRLEELREKEEIIKQKIILTVQSTSQELTAVSEETTASIQSLSTQTDDIANSTKQGLNFVNSTNEKSEKGRILLTTQNNLMAKMTKSIQQLDATMSKLRISSKQINDIVLLVTSIADQTNLLALNASIEAARAGEHGKGFAVVADEVRKLAEETKAAVQDVSRLIHETENNIENMSSSVVEVDTQINDGVNMQQELSDAFHTIVEAVNGIQKINEDTTEDISTISRLLDDLSEGAEQVSQSAVQLSEVTYELN</sequence>
<dbReference type="OrthoDB" id="266313at2"/>
<feature type="domain" description="Methyl-accepting transducer" evidence="5">
    <location>
        <begin position="202"/>
        <end position="427"/>
    </location>
</feature>
<evidence type="ECO:0000313" key="7">
    <source>
        <dbReference type="Proteomes" id="UP000245938"/>
    </source>
</evidence>